<protein>
    <submittedName>
        <fullName evidence="2">DUF111 family protein</fullName>
    </submittedName>
</protein>
<dbReference type="Gene3D" id="3.30.70.1380">
    <property type="entry name" value="Transcriptional regulatory protein pf0864 domain like"/>
    <property type="match status" value="1"/>
</dbReference>
<accession>A0A6B0TVL4</accession>
<name>A0A6B0TVL4_9RHOB</name>
<evidence type="ECO:0000256" key="1">
    <source>
        <dbReference type="ARBA" id="ARBA00022596"/>
    </source>
</evidence>
<reference evidence="2 3" key="1">
    <citation type="submission" date="2019-12" db="EMBL/GenBank/DDBJ databases">
        <title>Strain KN286 was isolated from seawater, which was collected from Caroline Seamount in the tropical western Pacific.</title>
        <authorList>
            <person name="Wang Q."/>
        </authorList>
    </citation>
    <scope>NUCLEOTIDE SEQUENCE [LARGE SCALE GENOMIC DNA]</scope>
    <source>
        <strain evidence="2 3">KN286</strain>
    </source>
</reference>
<dbReference type="RefSeq" id="WP_160853458.1">
    <property type="nucleotide sequence ID" value="NZ_WUWG01000003.1"/>
</dbReference>
<dbReference type="EMBL" id="WUWG01000003">
    <property type="protein sequence ID" value="MXU65194.1"/>
    <property type="molecule type" value="Genomic_DNA"/>
</dbReference>
<dbReference type="Proteomes" id="UP000436016">
    <property type="component" value="Unassembled WGS sequence"/>
</dbReference>
<sequence>MSRHIHLDPLGGIAGDMFAAAMLDAIPELEEPLRADLAAAGIAGHVTLQRETVRKAGFAALQVRFAQAESAPPTRHWRDIRALLKASALERDVRDRAIAIFARLAEAEAAAHGVRVDDVHFHEIADWDSLADIVAAASLSHRADASGWSVAPLALGSGRVRTAHGPVPVPAPATVHLLRGFDTIEDGIGGERVTPTGAAILATLCTSDGAPQQARVSGRIGATGTGAGQRDLEGIANILRATAIETAAQATGATREPLVQFACEIDDMTPEELSVALDRLRQLPGCVDATLLPGIGKKGRPAFALRLLCHPPSAAALRDRIFAETSTLGLRETQIARHILPRTQSLSDGMRVKCTDRASGPTAKVESDDLAALPDLASRRQAAGRAERLAVQELPEVGDD</sequence>
<dbReference type="AlphaFoldDB" id="A0A6B0TVL4"/>
<dbReference type="Pfam" id="PF01969">
    <property type="entry name" value="Ni_insertion"/>
    <property type="match status" value="1"/>
</dbReference>
<proteinExistence type="predicted"/>
<keyword evidence="1" id="KW-0533">Nickel</keyword>
<dbReference type="PANTHER" id="PTHR36566">
    <property type="entry name" value="NICKEL INSERTION PROTEIN-RELATED"/>
    <property type="match status" value="1"/>
</dbReference>
<keyword evidence="3" id="KW-1185">Reference proteome</keyword>
<gene>
    <name evidence="2" type="ORF">GSH16_07025</name>
</gene>
<dbReference type="PANTHER" id="PTHR36566:SF1">
    <property type="entry name" value="PYRIDINIUM-3,5-BISTHIOCARBOXYLIC ACID MONONUCLEOTIDE NICKEL INSERTION PROTEIN"/>
    <property type="match status" value="1"/>
</dbReference>
<comment type="caution">
    <text evidence="2">The sequence shown here is derived from an EMBL/GenBank/DDBJ whole genome shotgun (WGS) entry which is preliminary data.</text>
</comment>
<evidence type="ECO:0000313" key="3">
    <source>
        <dbReference type="Proteomes" id="UP000436016"/>
    </source>
</evidence>
<organism evidence="2 3">
    <name type="scientific">Oceanomicrobium pacificus</name>
    <dbReference type="NCBI Taxonomy" id="2692916"/>
    <lineage>
        <taxon>Bacteria</taxon>
        <taxon>Pseudomonadati</taxon>
        <taxon>Pseudomonadota</taxon>
        <taxon>Alphaproteobacteria</taxon>
        <taxon>Rhodobacterales</taxon>
        <taxon>Paracoccaceae</taxon>
        <taxon>Oceanomicrobium</taxon>
    </lineage>
</organism>
<evidence type="ECO:0000313" key="2">
    <source>
        <dbReference type="EMBL" id="MXU65194.1"/>
    </source>
</evidence>
<dbReference type="InterPro" id="IPR002822">
    <property type="entry name" value="Ni_insertion"/>
</dbReference>